<protein>
    <submittedName>
        <fullName evidence="1">Uncharacterized protein</fullName>
    </submittedName>
</protein>
<dbReference type="EMBL" id="BMNY01000002">
    <property type="protein sequence ID" value="GGM77179.1"/>
    <property type="molecule type" value="Genomic_DNA"/>
</dbReference>
<keyword evidence="2" id="KW-1185">Reference proteome</keyword>
<name>A0AA37BS54_9ARCH</name>
<evidence type="ECO:0000313" key="2">
    <source>
        <dbReference type="Proteomes" id="UP000632195"/>
    </source>
</evidence>
<dbReference type="Proteomes" id="UP000632195">
    <property type="component" value="Unassembled WGS sequence"/>
</dbReference>
<reference evidence="1" key="2">
    <citation type="submission" date="2022-09" db="EMBL/GenBank/DDBJ databases">
        <authorList>
            <person name="Sun Q."/>
            <person name="Ohkuma M."/>
        </authorList>
    </citation>
    <scope>NUCLEOTIDE SEQUENCE</scope>
    <source>
        <strain evidence="1">JCM 13583</strain>
    </source>
</reference>
<dbReference type="AlphaFoldDB" id="A0AA37BS54"/>
<gene>
    <name evidence="1" type="ORF">GCM10007108_14120</name>
</gene>
<proteinExistence type="predicted"/>
<organism evidence="1 2">
    <name type="scientific">Thermogymnomonas acidicola</name>
    <dbReference type="NCBI Taxonomy" id="399579"/>
    <lineage>
        <taxon>Archaea</taxon>
        <taxon>Methanobacteriati</taxon>
        <taxon>Thermoplasmatota</taxon>
        <taxon>Thermoplasmata</taxon>
        <taxon>Thermoplasmatales</taxon>
        <taxon>Thermogymnomonas</taxon>
    </lineage>
</organism>
<reference evidence="1" key="1">
    <citation type="journal article" date="2014" name="Int. J. Syst. Evol. Microbiol.">
        <title>Complete genome sequence of Corynebacterium casei LMG S-19264T (=DSM 44701T), isolated from a smear-ripened cheese.</title>
        <authorList>
            <consortium name="US DOE Joint Genome Institute (JGI-PGF)"/>
            <person name="Walter F."/>
            <person name="Albersmeier A."/>
            <person name="Kalinowski J."/>
            <person name="Ruckert C."/>
        </authorList>
    </citation>
    <scope>NUCLEOTIDE SEQUENCE</scope>
    <source>
        <strain evidence="1">JCM 13583</strain>
    </source>
</reference>
<sequence>MVNKFESIGCLTFPRWLDECLRTSGGVERDPNTVDFYEGIVYILAVISSIRSIGERYGDAKSLTDIR</sequence>
<comment type="caution">
    <text evidence="1">The sequence shown here is derived from an EMBL/GenBank/DDBJ whole genome shotgun (WGS) entry which is preliminary data.</text>
</comment>
<accession>A0AA37BS54</accession>
<evidence type="ECO:0000313" key="1">
    <source>
        <dbReference type="EMBL" id="GGM77179.1"/>
    </source>
</evidence>